<dbReference type="EMBL" id="KZ824435">
    <property type="protein sequence ID" value="RAL01491.1"/>
    <property type="molecule type" value="Genomic_DNA"/>
</dbReference>
<keyword evidence="3" id="KW-1185">Reference proteome</keyword>
<evidence type="ECO:0000256" key="1">
    <source>
        <dbReference type="SAM" id="MobiDB-lite"/>
    </source>
</evidence>
<sequence length="431" mass="48057">MYRAARLLRKPQITLRISPPLPRGSKFAPVRYLQIKRPWVRKVLATIFLSGAALHSWSSFVVLSLDQTLFDTDGSPDRLPGAEAPTPTGKFDRNSYVPPGSEVDVQPRFIPLGWPWLCEGELYTGTDPEWQAFRRVATDRNKLPGLKDELVLLVLDAASQSSLLSHMLGGPLSVAEYWLEHQFPYRAPPAYYRSGLQISRTGFSWGLKPMPAEDGDRLQRWIRPLVVAHAIRDALLVLWGRQVSRFSGSSDEAQTIETLISLHGGLLSSGLRGLDGLNDLSRSVSQSPPPNSQEAASLTKDGSRLHPSIYISILQRLPLPNLGLGSDLHMALLAFKWRLHYSSAHSIHTSRRGVMYISGPVGILGPHGTCRVEVKGEYDVMASRWTVVSMEIRDLNLFNQRALGPLRSSNLPLGKFYLVYIQIFIRLSPLV</sequence>
<protein>
    <submittedName>
        <fullName evidence="2">Uncharacterized protein</fullName>
    </submittedName>
</protein>
<evidence type="ECO:0000313" key="2">
    <source>
        <dbReference type="EMBL" id="RAL01491.1"/>
    </source>
</evidence>
<dbReference type="AlphaFoldDB" id="A0A395H0W7"/>
<dbReference type="STRING" id="1448316.A0A395H0W7"/>
<dbReference type="Proteomes" id="UP000249402">
    <property type="component" value="Unassembled WGS sequence"/>
</dbReference>
<accession>A0A395H0W7</accession>
<name>A0A395H0W7_9EURO</name>
<dbReference type="GeneID" id="37229163"/>
<proteinExistence type="predicted"/>
<dbReference type="RefSeq" id="XP_025575818.1">
    <property type="nucleotide sequence ID" value="XM_025724298.1"/>
</dbReference>
<dbReference type="VEuPathDB" id="FungiDB:BO80DRAFT_501774"/>
<evidence type="ECO:0000313" key="3">
    <source>
        <dbReference type="Proteomes" id="UP000249402"/>
    </source>
</evidence>
<gene>
    <name evidence="2" type="ORF">BO80DRAFT_501774</name>
</gene>
<reference evidence="2 3" key="1">
    <citation type="submission" date="2018-02" db="EMBL/GenBank/DDBJ databases">
        <title>The genomes of Aspergillus section Nigri reveals drivers in fungal speciation.</title>
        <authorList>
            <consortium name="DOE Joint Genome Institute"/>
            <person name="Vesth T.C."/>
            <person name="Nybo J."/>
            <person name="Theobald S."/>
            <person name="Brandl J."/>
            <person name="Frisvad J.C."/>
            <person name="Nielsen K.F."/>
            <person name="Lyhne E.K."/>
            <person name="Kogle M.E."/>
            <person name="Kuo A."/>
            <person name="Riley R."/>
            <person name="Clum A."/>
            <person name="Nolan M."/>
            <person name="Lipzen A."/>
            <person name="Salamov A."/>
            <person name="Henrissat B."/>
            <person name="Wiebenga A."/>
            <person name="De vries R.P."/>
            <person name="Grigoriev I.V."/>
            <person name="Mortensen U.H."/>
            <person name="Andersen M.R."/>
            <person name="Baker S.E."/>
        </authorList>
    </citation>
    <scope>NUCLEOTIDE SEQUENCE [LARGE SCALE GENOMIC DNA]</scope>
    <source>
        <strain evidence="2 3">CBS 121593</strain>
    </source>
</reference>
<feature type="region of interest" description="Disordered" evidence="1">
    <location>
        <begin position="279"/>
        <end position="300"/>
    </location>
</feature>
<dbReference type="OrthoDB" id="8062037at2759"/>
<organism evidence="2 3">
    <name type="scientific">Aspergillus ibericus CBS 121593</name>
    <dbReference type="NCBI Taxonomy" id="1448316"/>
    <lineage>
        <taxon>Eukaryota</taxon>
        <taxon>Fungi</taxon>
        <taxon>Dikarya</taxon>
        <taxon>Ascomycota</taxon>
        <taxon>Pezizomycotina</taxon>
        <taxon>Eurotiomycetes</taxon>
        <taxon>Eurotiomycetidae</taxon>
        <taxon>Eurotiales</taxon>
        <taxon>Aspergillaceae</taxon>
        <taxon>Aspergillus</taxon>
        <taxon>Aspergillus subgen. Circumdati</taxon>
    </lineage>
</organism>
<feature type="region of interest" description="Disordered" evidence="1">
    <location>
        <begin position="74"/>
        <end position="97"/>
    </location>
</feature>
<feature type="compositionally biased region" description="Polar residues" evidence="1">
    <location>
        <begin position="282"/>
        <end position="296"/>
    </location>
</feature>